<evidence type="ECO:0000313" key="2">
    <source>
        <dbReference type="Proteomes" id="UP001628193"/>
    </source>
</evidence>
<proteinExistence type="predicted"/>
<keyword evidence="2" id="KW-1185">Reference proteome</keyword>
<dbReference type="EMBL" id="BAAFGK010000005">
    <property type="protein sequence ID" value="GAB0058425.1"/>
    <property type="molecule type" value="Genomic_DNA"/>
</dbReference>
<dbReference type="RefSeq" id="WP_420906146.1">
    <property type="nucleotide sequence ID" value="NZ_BAAFGK010000005.1"/>
</dbReference>
<dbReference type="NCBIfam" id="TIGR00738">
    <property type="entry name" value="rrf2_super"/>
    <property type="match status" value="1"/>
</dbReference>
<reference evidence="1 2" key="1">
    <citation type="submission" date="2024-05" db="EMBL/GenBank/DDBJ databases">
        <authorList>
            <consortium name="Candidatus Magnetaquicoccaceae bacterium FCR-1 genome sequencing consortium"/>
            <person name="Shimoshige H."/>
            <person name="Shimamura S."/>
            <person name="Taoka A."/>
            <person name="Kobayashi H."/>
            <person name="Maekawa T."/>
        </authorList>
    </citation>
    <scope>NUCLEOTIDE SEQUENCE [LARGE SCALE GENOMIC DNA]</scope>
    <source>
        <strain evidence="1 2">FCR-1</strain>
    </source>
</reference>
<dbReference type="Pfam" id="PF02082">
    <property type="entry name" value="Rrf2"/>
    <property type="match status" value="1"/>
</dbReference>
<dbReference type="InterPro" id="IPR000944">
    <property type="entry name" value="Tscrpt_reg_Rrf2"/>
</dbReference>
<comment type="caution">
    <text evidence="1">The sequence shown here is derived from an EMBL/GenBank/DDBJ whole genome shotgun (WGS) entry which is preliminary data.</text>
</comment>
<organism evidence="1 2">
    <name type="scientific">Candidatus Magnetaquiglobus chichijimensis</name>
    <dbReference type="NCBI Taxonomy" id="3141448"/>
    <lineage>
        <taxon>Bacteria</taxon>
        <taxon>Pseudomonadati</taxon>
        <taxon>Pseudomonadota</taxon>
        <taxon>Magnetococcia</taxon>
        <taxon>Magnetococcales</taxon>
        <taxon>Candidatus Magnetaquicoccaceae</taxon>
        <taxon>Candidatus Magnetaquiglobus</taxon>
    </lineage>
</organism>
<dbReference type="Gene3D" id="1.10.10.10">
    <property type="entry name" value="Winged helix-like DNA-binding domain superfamily/Winged helix DNA-binding domain"/>
    <property type="match status" value="1"/>
</dbReference>
<accession>A0ABQ0CC01</accession>
<dbReference type="InterPro" id="IPR036390">
    <property type="entry name" value="WH_DNA-bd_sf"/>
</dbReference>
<reference evidence="1 2" key="2">
    <citation type="submission" date="2024-09" db="EMBL/GenBank/DDBJ databases">
        <title>Draft genome sequence of Candidatus Magnetaquicoccaceae bacterium FCR-1.</title>
        <authorList>
            <person name="Shimoshige H."/>
            <person name="Shimamura S."/>
            <person name="Taoka A."/>
            <person name="Kobayashi H."/>
            <person name="Maekawa T."/>
        </authorList>
    </citation>
    <scope>NUCLEOTIDE SEQUENCE [LARGE SCALE GENOMIC DNA]</scope>
    <source>
        <strain evidence="1 2">FCR-1</strain>
    </source>
</reference>
<dbReference type="PANTHER" id="PTHR33221:SF2">
    <property type="entry name" value="TRANSCRIPTIONAL REGULATOR"/>
    <property type="match status" value="1"/>
</dbReference>
<dbReference type="PROSITE" id="PS01332">
    <property type="entry name" value="HTH_RRF2_1"/>
    <property type="match status" value="1"/>
</dbReference>
<name>A0ABQ0CC01_9PROT</name>
<dbReference type="SUPFAM" id="SSF46785">
    <property type="entry name" value="Winged helix' DNA-binding domain"/>
    <property type="match status" value="1"/>
</dbReference>
<dbReference type="InterPro" id="IPR014290">
    <property type="entry name" value="SUF_FeS_clus_asmbl_reg"/>
</dbReference>
<sequence length="139" mass="15524">MLSIQRLSDYAVLILTRLALEPERARSAASLEKEIPLALATIRKVLRMLALHGVVRSRQGRQGGFILAHSPADITLARILLAMEDPVLLTPCCRSDFICALDDACLSRTHWARIDRSIRALLEETTLAQLIAQPDQEER</sequence>
<evidence type="ECO:0000313" key="1">
    <source>
        <dbReference type="EMBL" id="GAB0058425.1"/>
    </source>
</evidence>
<dbReference type="PANTHER" id="PTHR33221">
    <property type="entry name" value="WINGED HELIX-TURN-HELIX TRANSCRIPTIONAL REGULATOR, RRF2 FAMILY"/>
    <property type="match status" value="1"/>
</dbReference>
<dbReference type="PROSITE" id="PS51197">
    <property type="entry name" value="HTH_RRF2_2"/>
    <property type="match status" value="1"/>
</dbReference>
<gene>
    <name evidence="1" type="primary">iscR_3</name>
    <name evidence="1" type="ORF">SIID45300_02774</name>
</gene>
<dbReference type="InterPro" id="IPR036388">
    <property type="entry name" value="WH-like_DNA-bd_sf"/>
</dbReference>
<dbReference type="InterPro" id="IPR030489">
    <property type="entry name" value="TR_Rrf2-type_CS"/>
</dbReference>
<dbReference type="Proteomes" id="UP001628193">
    <property type="component" value="Unassembled WGS sequence"/>
</dbReference>
<protein>
    <submittedName>
        <fullName evidence="1">HTH-type transcriptional regulator IscR</fullName>
    </submittedName>
</protein>
<dbReference type="NCBIfam" id="TIGR02944">
    <property type="entry name" value="suf_reg_Xantho"/>
    <property type="match status" value="1"/>
</dbReference>